<dbReference type="FunFam" id="3.40.50.790:FF:000001">
    <property type="entry name" value="50S ribosomal protein L1"/>
    <property type="match status" value="1"/>
</dbReference>
<dbReference type="EMBL" id="QZAL01000036">
    <property type="protein sequence ID" value="THW45272.1"/>
    <property type="molecule type" value="Genomic_DNA"/>
</dbReference>
<comment type="similarity">
    <text evidence="1">Belongs to the universal ribosomal protein uL1 family.</text>
</comment>
<sequence>MVEPESSIDVCDCALHGYDRIEQSPNVKVVVAVKRWYSSRSGNSRYGSEVLACPKFEVEAEQFTGSEVSPSDIPHTVAMASTRTCLSQLTRTTLSRPTLYVPSILIQQRGAAQSANAQKYKRKELPTSQRKKKSRTTFVNHDLKDAIQFPLVDAMRYLRATEVGRVPTSSKYELHLRLKSLKNGPVVRNRIRLPHPVKTDLRIAVICDPNSSAATAAKKAGATLVGEEAIFDAVKEGRIEFDRCLCHQDSLAKMNKAALGRILGPRGLMPSAKTGTVVKDVAASVQDMVGASEYRERLGVIRMAIGQLGMTPEELSRNIRSFIENVKKDMAGMSDRIAKDIHEVVLSSTNGPGLSLNGDLRGPDSIPTKDLATAM</sequence>
<dbReference type="AlphaFoldDB" id="A0A4S8XWF7"/>
<evidence type="ECO:0000256" key="4">
    <source>
        <dbReference type="SAM" id="MobiDB-lite"/>
    </source>
</evidence>
<keyword evidence="2 5" id="KW-0689">Ribosomal protein</keyword>
<accession>A0A4S8XWF7</accession>
<evidence type="ECO:0000256" key="3">
    <source>
        <dbReference type="ARBA" id="ARBA00023274"/>
    </source>
</evidence>
<comment type="caution">
    <text evidence="5">The sequence shown here is derived from an EMBL/GenBank/DDBJ whole genome shotgun (WGS) entry which is preliminary data.</text>
</comment>
<dbReference type="PANTHER" id="PTHR36427:SF3">
    <property type="entry name" value="LARGE RIBOSOMAL SUBUNIT PROTEIN UL1M"/>
    <property type="match status" value="1"/>
</dbReference>
<reference evidence="5 6" key="1">
    <citation type="submission" date="2018-10" db="EMBL/GenBank/DDBJ databases">
        <title>Fifty Aureobasidium pullulans genomes reveal a recombining polyextremotolerant generalist.</title>
        <authorList>
            <person name="Gostincar C."/>
            <person name="Turk M."/>
            <person name="Zajc J."/>
            <person name="Gunde-Cimerman N."/>
        </authorList>
    </citation>
    <scope>NUCLEOTIDE SEQUENCE [LARGE SCALE GENOMIC DNA]</scope>
    <source>
        <strain evidence="5 6">EXF-11013</strain>
    </source>
</reference>
<name>A0A4S8XWF7_AURPU</name>
<dbReference type="Gene3D" id="3.30.190.20">
    <property type="match status" value="1"/>
</dbReference>
<proteinExistence type="inferred from homology"/>
<organism evidence="5 6">
    <name type="scientific">Aureobasidium pullulans</name>
    <name type="common">Black yeast</name>
    <name type="synonym">Pullularia pullulans</name>
    <dbReference type="NCBI Taxonomy" id="5580"/>
    <lineage>
        <taxon>Eukaryota</taxon>
        <taxon>Fungi</taxon>
        <taxon>Dikarya</taxon>
        <taxon>Ascomycota</taxon>
        <taxon>Pezizomycotina</taxon>
        <taxon>Dothideomycetes</taxon>
        <taxon>Dothideomycetidae</taxon>
        <taxon>Dothideales</taxon>
        <taxon>Saccotheciaceae</taxon>
        <taxon>Aureobasidium</taxon>
    </lineage>
</organism>
<dbReference type="InterPro" id="IPR028364">
    <property type="entry name" value="Ribosomal_uL1/biogenesis"/>
</dbReference>
<dbReference type="SUPFAM" id="SSF56808">
    <property type="entry name" value="Ribosomal protein L1"/>
    <property type="match status" value="1"/>
</dbReference>
<dbReference type="InterPro" id="IPR023674">
    <property type="entry name" value="Ribosomal_uL1-like"/>
</dbReference>
<evidence type="ECO:0000313" key="6">
    <source>
        <dbReference type="Proteomes" id="UP000310687"/>
    </source>
</evidence>
<dbReference type="Proteomes" id="UP000310687">
    <property type="component" value="Unassembled WGS sequence"/>
</dbReference>
<feature type="region of interest" description="Disordered" evidence="4">
    <location>
        <begin position="115"/>
        <end position="136"/>
    </location>
</feature>
<protein>
    <submittedName>
        <fullName evidence="5">Ribosomal protein L1</fullName>
    </submittedName>
</protein>
<keyword evidence="3" id="KW-0687">Ribonucleoprotein</keyword>
<evidence type="ECO:0000313" key="5">
    <source>
        <dbReference type="EMBL" id="THW45272.1"/>
    </source>
</evidence>
<evidence type="ECO:0000256" key="2">
    <source>
        <dbReference type="ARBA" id="ARBA00022980"/>
    </source>
</evidence>
<evidence type="ECO:0000256" key="1">
    <source>
        <dbReference type="ARBA" id="ARBA00010531"/>
    </source>
</evidence>
<dbReference type="Pfam" id="PF00687">
    <property type="entry name" value="Ribosomal_L1"/>
    <property type="match status" value="1"/>
</dbReference>
<dbReference type="Gene3D" id="3.40.50.790">
    <property type="match status" value="1"/>
</dbReference>
<gene>
    <name evidence="5" type="ORF">D6D22_03666</name>
</gene>
<dbReference type="GO" id="GO:0003735">
    <property type="term" value="F:structural constituent of ribosome"/>
    <property type="evidence" value="ECO:0007669"/>
    <property type="project" value="TreeGrafter"/>
</dbReference>
<dbReference type="CDD" id="cd00403">
    <property type="entry name" value="Ribosomal_L1"/>
    <property type="match status" value="1"/>
</dbReference>
<dbReference type="GO" id="GO:0005762">
    <property type="term" value="C:mitochondrial large ribosomal subunit"/>
    <property type="evidence" value="ECO:0007669"/>
    <property type="project" value="TreeGrafter"/>
</dbReference>
<dbReference type="InterPro" id="IPR016095">
    <property type="entry name" value="Ribosomal_uL1_3-a/b-sand"/>
</dbReference>
<feature type="region of interest" description="Disordered" evidence="4">
    <location>
        <begin position="352"/>
        <end position="375"/>
    </location>
</feature>
<dbReference type="PANTHER" id="PTHR36427">
    <property type="entry name" value="54S RIBOSOMAL PROTEIN L1, MITOCHONDRIAL"/>
    <property type="match status" value="1"/>
</dbReference>